<evidence type="ECO:0000256" key="3">
    <source>
        <dbReference type="ARBA" id="ARBA00022525"/>
    </source>
</evidence>
<name>A0A9D5HJ63_9LILI</name>
<gene>
    <name evidence="8" type="ORF">J5N97_013880</name>
</gene>
<keyword evidence="6" id="KW-0217">Developmental protein</keyword>
<keyword evidence="5" id="KW-1015">Disulfide bond</keyword>
<reference evidence="8" key="1">
    <citation type="submission" date="2021-03" db="EMBL/GenBank/DDBJ databases">
        <authorList>
            <person name="Li Z."/>
            <person name="Yang C."/>
        </authorList>
    </citation>
    <scope>NUCLEOTIDE SEQUENCE</scope>
    <source>
        <strain evidence="8">Dzin_1.0</strain>
        <tissue evidence="8">Leaf</tissue>
    </source>
</reference>
<dbReference type="Pfam" id="PF17181">
    <property type="entry name" value="EPF"/>
    <property type="match status" value="1"/>
</dbReference>
<proteinExistence type="inferred from homology"/>
<comment type="function">
    <text evidence="6">Controls stomatal patterning.</text>
</comment>
<dbReference type="Proteomes" id="UP001085076">
    <property type="component" value="Miscellaneous, Linkage group lg03"/>
</dbReference>
<keyword evidence="3 6" id="KW-0964">Secreted</keyword>
<protein>
    <recommendedName>
        <fullName evidence="6">Epidermal patterning factor-like protein</fullName>
    </recommendedName>
</protein>
<dbReference type="PANTHER" id="PTHR33109:SF4">
    <property type="entry name" value="EPIDERMAL PATTERNING FACTOR-LIKE PROTEIN 6"/>
    <property type="match status" value="1"/>
</dbReference>
<dbReference type="EMBL" id="JAGGNH010000003">
    <property type="protein sequence ID" value="KAJ0978406.1"/>
    <property type="molecule type" value="Genomic_DNA"/>
</dbReference>
<accession>A0A9D5HJ63</accession>
<evidence type="ECO:0000256" key="1">
    <source>
        <dbReference type="ARBA" id="ARBA00004613"/>
    </source>
</evidence>
<dbReference type="GO" id="GO:0005576">
    <property type="term" value="C:extracellular region"/>
    <property type="evidence" value="ECO:0007669"/>
    <property type="project" value="UniProtKB-SubCell"/>
</dbReference>
<evidence type="ECO:0000256" key="5">
    <source>
        <dbReference type="ARBA" id="ARBA00023157"/>
    </source>
</evidence>
<keyword evidence="7" id="KW-0812">Transmembrane</keyword>
<evidence type="ECO:0000313" key="9">
    <source>
        <dbReference type="Proteomes" id="UP001085076"/>
    </source>
</evidence>
<reference evidence="8" key="2">
    <citation type="journal article" date="2022" name="Hortic Res">
        <title>The genome of Dioscorea zingiberensis sheds light on the biosynthesis, origin and evolution of the medicinally important diosgenin saponins.</title>
        <authorList>
            <person name="Li Y."/>
            <person name="Tan C."/>
            <person name="Li Z."/>
            <person name="Guo J."/>
            <person name="Li S."/>
            <person name="Chen X."/>
            <person name="Wang C."/>
            <person name="Dai X."/>
            <person name="Yang H."/>
            <person name="Song W."/>
            <person name="Hou L."/>
            <person name="Xu J."/>
            <person name="Tong Z."/>
            <person name="Xu A."/>
            <person name="Yuan X."/>
            <person name="Wang W."/>
            <person name="Yang Q."/>
            <person name="Chen L."/>
            <person name="Sun Z."/>
            <person name="Wang K."/>
            <person name="Pan B."/>
            <person name="Chen J."/>
            <person name="Bao Y."/>
            <person name="Liu F."/>
            <person name="Qi X."/>
            <person name="Gang D.R."/>
            <person name="Wen J."/>
            <person name="Li J."/>
        </authorList>
    </citation>
    <scope>NUCLEOTIDE SEQUENCE</scope>
    <source>
        <strain evidence="8">Dzin_1.0</strain>
    </source>
</reference>
<keyword evidence="7" id="KW-1133">Transmembrane helix</keyword>
<dbReference type="GO" id="GO:0010052">
    <property type="term" value="P:guard cell differentiation"/>
    <property type="evidence" value="ECO:0007669"/>
    <property type="project" value="UniProtKB-UniRule"/>
</dbReference>
<dbReference type="AlphaFoldDB" id="A0A9D5HJ63"/>
<evidence type="ECO:0000256" key="7">
    <source>
        <dbReference type="SAM" id="Phobius"/>
    </source>
</evidence>
<keyword evidence="9" id="KW-1185">Reference proteome</keyword>
<dbReference type="OrthoDB" id="1937916at2759"/>
<sequence>MKPPPRWVAQRYRPSRNGFASQFQFTLLVHPFNASVREPMTAAALTSPSLTSVTVAMERLLNFSFPFSILLVIGTDMCCMLYLTSLFPCCSGSGDGRVLFLGFSISFSGACPSGSSCLLGRFTGISSLATLEVWNRVHARRSLGGPGSHPPRCEGKCGRCTPCRPVRVTVPPGTPVTTEYYPEAWRCKCRNHLYMP</sequence>
<comment type="caution">
    <text evidence="8">The sequence shown here is derived from an EMBL/GenBank/DDBJ whole genome shotgun (WGS) entry which is preliminary data.</text>
</comment>
<feature type="transmembrane region" description="Helical" evidence="7">
    <location>
        <begin position="60"/>
        <end position="83"/>
    </location>
</feature>
<comment type="subcellular location">
    <subcellularLocation>
        <location evidence="1 6">Secreted</location>
    </subcellularLocation>
</comment>
<dbReference type="InterPro" id="IPR039455">
    <property type="entry name" value="EPFL"/>
</dbReference>
<dbReference type="PANTHER" id="PTHR33109">
    <property type="entry name" value="EPIDERMAL PATTERNING FACTOR-LIKE PROTEIN 4"/>
    <property type="match status" value="1"/>
</dbReference>
<organism evidence="8 9">
    <name type="scientific">Dioscorea zingiberensis</name>
    <dbReference type="NCBI Taxonomy" id="325984"/>
    <lineage>
        <taxon>Eukaryota</taxon>
        <taxon>Viridiplantae</taxon>
        <taxon>Streptophyta</taxon>
        <taxon>Embryophyta</taxon>
        <taxon>Tracheophyta</taxon>
        <taxon>Spermatophyta</taxon>
        <taxon>Magnoliopsida</taxon>
        <taxon>Liliopsida</taxon>
        <taxon>Dioscoreales</taxon>
        <taxon>Dioscoreaceae</taxon>
        <taxon>Dioscorea</taxon>
    </lineage>
</organism>
<keyword evidence="4" id="KW-0732">Signal</keyword>
<evidence type="ECO:0000313" key="8">
    <source>
        <dbReference type="EMBL" id="KAJ0978406.1"/>
    </source>
</evidence>
<evidence type="ECO:0000256" key="4">
    <source>
        <dbReference type="ARBA" id="ARBA00022729"/>
    </source>
</evidence>
<comment type="similarity">
    <text evidence="2 6">Belongs to the plant cysteine rich small secretory peptide family. Epidermal patterning factor subfamily.</text>
</comment>
<keyword evidence="7" id="KW-0472">Membrane</keyword>
<evidence type="ECO:0000256" key="2">
    <source>
        <dbReference type="ARBA" id="ARBA00008127"/>
    </source>
</evidence>
<evidence type="ECO:0000256" key="6">
    <source>
        <dbReference type="RuleBase" id="RU367102"/>
    </source>
</evidence>